<dbReference type="Proteomes" id="UP000322791">
    <property type="component" value="Unassembled WGS sequence"/>
</dbReference>
<accession>A0A5D6UY14</accession>
<name>A0A5D6UY14_9BACT</name>
<evidence type="ECO:0000313" key="2">
    <source>
        <dbReference type="Proteomes" id="UP000322791"/>
    </source>
</evidence>
<dbReference type="Gene3D" id="2.130.10.10">
    <property type="entry name" value="YVTN repeat-like/Quinoprotein amine dehydrogenase"/>
    <property type="match status" value="1"/>
</dbReference>
<protein>
    <recommendedName>
        <fullName evidence="3">DUF3352 domain-containing protein</fullName>
    </recommendedName>
</protein>
<sequence>MSNKLLVFLAGLLLLTALGSYVYYRRTVAQVPVDAWSLVPDDAVLVLATRDHPTLVRHLRETQLWDNLAALPYFQQVEENAQLLDSLTNSRHNLLRFLGRKTVLASVHITGPGSFDLLYQVPLNTVREYRQVRAAAEALARHPRFRVSSRTYQGHVLTAVQERGNGSGVTYFNYRNHLIISSNPGLIEKVIARIGHPGQASVAADFRNIDYLQLREVDATLLVNYRQLPPFLDVFFRPELRPSAQVLTGLGRNGLLEVQLAGNKLLMNGFTNPETARDALHQRVHGQAAQRLGMAEVVSLRTAVLMHLGVEQPGSLRTGRPLAAPDSATASALDSLGRQFTQEAALCYLAAPSPRQAPARLVLVRCQNPTRVATLLGQLRRALGASPAFERVGPYQIHSLGLPEVPARLLGPMFGGFPAAGAVAQVGHYVAFADDPAALRPWLQDVAAGNVWTRSPTQVAFLQETQPLARFSLFLDTQNSWNVLLRGLREERRAGLLRNETLFKRFPQVTLQLVPAEVEEGPAGQYFTQILLRRPAATVATQTGSLTRETSGLRFPTPLTSPPVLVSVANARTPGILAQDSAHVLHYITPEGIIAWSDTLNGPLVGPVRRLALGGSQGFLVATPSRVYHYDVQGRAAPHFPLNLPDSVQASSLVTSGADGRQPARLLVGGGGGNFFLFDTNGNALPGWQPKRLDFAPAAPPHYLTIGGSDVLVVLLENGYIFAFDRAGGTYPGFPISVGARLHTAAFVEAGPTLQRSRLTVVTQQGERVQFNLSGYILNRNRLSTWTRGTTFRIIPDQLQRSYVVARQEPTGQLTIFDAAGRRLLTRHFLTADEKPVQFFDYGSGRRLVAITDPGPQQVYLFDAKGQLLNNQTFPSTVGGVQATYDVGANAWQLYHVQGRQLKRVLVPNDGRLPLAAPLR</sequence>
<keyword evidence="2" id="KW-1185">Reference proteome</keyword>
<comment type="caution">
    <text evidence="1">The sequence shown here is derived from an EMBL/GenBank/DDBJ whole genome shotgun (WGS) entry which is preliminary data.</text>
</comment>
<evidence type="ECO:0000313" key="1">
    <source>
        <dbReference type="EMBL" id="TYZ07857.1"/>
    </source>
</evidence>
<dbReference type="AlphaFoldDB" id="A0A5D6UY14"/>
<dbReference type="SUPFAM" id="SSF75011">
    <property type="entry name" value="3-carboxy-cis,cis-mucoante lactonizing enzyme"/>
    <property type="match status" value="1"/>
</dbReference>
<dbReference type="RefSeq" id="WP_149071706.1">
    <property type="nucleotide sequence ID" value="NZ_VTHL01000015.1"/>
</dbReference>
<proteinExistence type="predicted"/>
<dbReference type="InterPro" id="IPR015943">
    <property type="entry name" value="WD40/YVTN_repeat-like_dom_sf"/>
</dbReference>
<reference evidence="1 2" key="1">
    <citation type="submission" date="2019-08" db="EMBL/GenBank/DDBJ databases">
        <authorList>
            <person name="Seo M.-J."/>
        </authorList>
    </citation>
    <scope>NUCLEOTIDE SEQUENCE [LARGE SCALE GENOMIC DNA]</scope>
    <source>
        <strain evidence="1 2">KIGAM108</strain>
    </source>
</reference>
<dbReference type="EMBL" id="VTHL01000015">
    <property type="protein sequence ID" value="TYZ07857.1"/>
    <property type="molecule type" value="Genomic_DNA"/>
</dbReference>
<gene>
    <name evidence="1" type="ORF">FY528_14260</name>
</gene>
<evidence type="ECO:0008006" key="3">
    <source>
        <dbReference type="Google" id="ProtNLM"/>
    </source>
</evidence>
<organism evidence="1 2">
    <name type="scientific">Hymenobacter lutimineralis</name>
    <dbReference type="NCBI Taxonomy" id="2606448"/>
    <lineage>
        <taxon>Bacteria</taxon>
        <taxon>Pseudomonadati</taxon>
        <taxon>Bacteroidota</taxon>
        <taxon>Cytophagia</taxon>
        <taxon>Cytophagales</taxon>
        <taxon>Hymenobacteraceae</taxon>
        <taxon>Hymenobacter</taxon>
    </lineage>
</organism>